<evidence type="ECO:0000313" key="14">
    <source>
        <dbReference type="Proteomes" id="UP000492821"/>
    </source>
</evidence>
<evidence type="ECO:0000256" key="8">
    <source>
        <dbReference type="ARBA" id="ARBA00023065"/>
    </source>
</evidence>
<keyword evidence="5 11" id="KW-0812">Transmembrane</keyword>
<reference evidence="14" key="1">
    <citation type="journal article" date="2013" name="Genetics">
        <title>The draft genome and transcriptome of Panagrellus redivivus are shaped by the harsh demands of a free-living lifestyle.</title>
        <authorList>
            <person name="Srinivasan J."/>
            <person name="Dillman A.R."/>
            <person name="Macchietto M.G."/>
            <person name="Heikkinen L."/>
            <person name="Lakso M."/>
            <person name="Fracchia K.M."/>
            <person name="Antoshechkin I."/>
            <person name="Mortazavi A."/>
            <person name="Wong G."/>
            <person name="Sternberg P.W."/>
        </authorList>
    </citation>
    <scope>NUCLEOTIDE SEQUENCE [LARGE SCALE GENOMIC DNA]</scope>
    <source>
        <strain evidence="14">MT8872</strain>
    </source>
</reference>
<dbReference type="Pfam" id="PF02931">
    <property type="entry name" value="Neur_chan_LBD"/>
    <property type="match status" value="1"/>
</dbReference>
<evidence type="ECO:0000256" key="6">
    <source>
        <dbReference type="ARBA" id="ARBA00022729"/>
    </source>
</evidence>
<evidence type="ECO:0000256" key="10">
    <source>
        <dbReference type="ARBA" id="ARBA00023303"/>
    </source>
</evidence>
<evidence type="ECO:0000256" key="3">
    <source>
        <dbReference type="ARBA" id="ARBA00022448"/>
    </source>
</evidence>
<dbReference type="PANTHER" id="PTHR18945">
    <property type="entry name" value="NEUROTRANSMITTER GATED ION CHANNEL"/>
    <property type="match status" value="1"/>
</dbReference>
<dbReference type="GO" id="GO:0005886">
    <property type="term" value="C:plasma membrane"/>
    <property type="evidence" value="ECO:0007669"/>
    <property type="project" value="UniProtKB-SubCell"/>
</dbReference>
<comment type="subcellular location">
    <subcellularLocation>
        <location evidence="2">Cell membrane</location>
    </subcellularLocation>
    <subcellularLocation>
        <location evidence="1">Membrane</location>
        <topology evidence="1">Multi-pass membrane protein</topology>
    </subcellularLocation>
</comment>
<dbReference type="Gene3D" id="1.20.58.390">
    <property type="entry name" value="Neurotransmitter-gated ion-channel transmembrane domain"/>
    <property type="match status" value="1"/>
</dbReference>
<feature type="chain" id="PRO_5028822749" evidence="12">
    <location>
        <begin position="20"/>
        <end position="411"/>
    </location>
</feature>
<keyword evidence="9 11" id="KW-0472">Membrane</keyword>
<dbReference type="InterPro" id="IPR036719">
    <property type="entry name" value="Neuro-gated_channel_TM_sf"/>
</dbReference>
<dbReference type="PRINTS" id="PR00253">
    <property type="entry name" value="GABAARECEPTR"/>
</dbReference>
<dbReference type="GO" id="GO:0004888">
    <property type="term" value="F:transmembrane signaling receptor activity"/>
    <property type="evidence" value="ECO:0007669"/>
    <property type="project" value="InterPro"/>
</dbReference>
<dbReference type="InterPro" id="IPR038050">
    <property type="entry name" value="Neuro_actylchol_rec"/>
</dbReference>
<keyword evidence="8" id="KW-0406">Ion transport</keyword>
<evidence type="ECO:0000256" key="2">
    <source>
        <dbReference type="ARBA" id="ARBA00004236"/>
    </source>
</evidence>
<feature type="transmembrane region" description="Helical" evidence="11">
    <location>
        <begin position="253"/>
        <end position="273"/>
    </location>
</feature>
<dbReference type="AlphaFoldDB" id="A0A7E4VDU8"/>
<evidence type="ECO:0000313" key="15">
    <source>
        <dbReference type="WBParaSite" id="Pan_g19852.t1"/>
    </source>
</evidence>
<keyword evidence="4" id="KW-1003">Cell membrane</keyword>
<feature type="transmembrane region" description="Helical" evidence="11">
    <location>
        <begin position="285"/>
        <end position="303"/>
    </location>
</feature>
<dbReference type="WBParaSite" id="Pan_g19852.t1">
    <property type="protein sequence ID" value="Pan_g19852.t1"/>
    <property type="gene ID" value="Pan_g19852"/>
</dbReference>
<evidence type="ECO:0000256" key="11">
    <source>
        <dbReference type="SAM" id="Phobius"/>
    </source>
</evidence>
<evidence type="ECO:0000259" key="13">
    <source>
        <dbReference type="Pfam" id="PF02931"/>
    </source>
</evidence>
<reference evidence="15" key="2">
    <citation type="submission" date="2020-10" db="UniProtKB">
        <authorList>
            <consortium name="WormBaseParasite"/>
        </authorList>
    </citation>
    <scope>IDENTIFICATION</scope>
</reference>
<dbReference type="Proteomes" id="UP000492821">
    <property type="component" value="Unassembled WGS sequence"/>
</dbReference>
<organism evidence="14 15">
    <name type="scientific">Panagrellus redivivus</name>
    <name type="common">Microworm</name>
    <dbReference type="NCBI Taxonomy" id="6233"/>
    <lineage>
        <taxon>Eukaryota</taxon>
        <taxon>Metazoa</taxon>
        <taxon>Ecdysozoa</taxon>
        <taxon>Nematoda</taxon>
        <taxon>Chromadorea</taxon>
        <taxon>Rhabditida</taxon>
        <taxon>Tylenchina</taxon>
        <taxon>Panagrolaimomorpha</taxon>
        <taxon>Panagrolaimoidea</taxon>
        <taxon>Panagrolaimidae</taxon>
        <taxon>Panagrellus</taxon>
    </lineage>
</organism>
<evidence type="ECO:0000256" key="9">
    <source>
        <dbReference type="ARBA" id="ARBA00023136"/>
    </source>
</evidence>
<keyword evidence="7 11" id="KW-1133">Transmembrane helix</keyword>
<name>A0A7E4VDU8_PANRE</name>
<keyword evidence="6 12" id="KW-0732">Signal</keyword>
<evidence type="ECO:0000256" key="5">
    <source>
        <dbReference type="ARBA" id="ARBA00022692"/>
    </source>
</evidence>
<dbReference type="InterPro" id="IPR006202">
    <property type="entry name" value="Neur_chan_lig-bd"/>
</dbReference>
<proteinExistence type="predicted"/>
<feature type="signal peptide" evidence="12">
    <location>
        <begin position="1"/>
        <end position="19"/>
    </location>
</feature>
<evidence type="ECO:0000256" key="1">
    <source>
        <dbReference type="ARBA" id="ARBA00004141"/>
    </source>
</evidence>
<dbReference type="Gene3D" id="2.70.170.10">
    <property type="entry name" value="Neurotransmitter-gated ion-channel ligand-binding domain"/>
    <property type="match status" value="1"/>
</dbReference>
<keyword evidence="14" id="KW-1185">Reference proteome</keyword>
<dbReference type="InterPro" id="IPR036734">
    <property type="entry name" value="Neur_chan_lig-bd_sf"/>
</dbReference>
<dbReference type="InterPro" id="IPR006028">
    <property type="entry name" value="GABAA/Glycine_rcpt"/>
</dbReference>
<evidence type="ECO:0000256" key="7">
    <source>
        <dbReference type="ARBA" id="ARBA00022989"/>
    </source>
</evidence>
<dbReference type="SUPFAM" id="SSF63712">
    <property type="entry name" value="Nicotinic receptor ligand binding domain-like"/>
    <property type="match status" value="1"/>
</dbReference>
<keyword evidence="3" id="KW-0813">Transport</keyword>
<sequence>MRRFSLLILCLGIVSSVVAYNFQASVHQKALRSRQIGTETQLLSRIFNDYDPNTRPPVRDSAQHSAIVVIASVYINRVTWGPDHATVDLYLRQQYEDSRLSYEVDAREGLEEISVPPTKDVWKPDTYFTTAEEVTKESKGRQRIVVEPSGHVRISENRQIIVPIDNGDSFPFVNKRTINLRLSSYTYDIDDVVYLWANSPPTVVPVEVAKELLDGPYAFAEAFAGDCVGNYTVGVHSCVDVTVIFEGPTSDTFLRVFLPAILLVIASWFHFFVHGSWSVPRSFSAAAPFLIFAGLHVFSPAIASHSSALRVFLLGCLVFTFASFLEYFIVICGGVHRRVTHYQTSAYGARDGSAEPLSTVVTNQPIDNEVVEKPGKCTNFTSNNGIDVISRVLFPVAFLLFLIVFLILYIV</sequence>
<accession>A0A7E4VDU8</accession>
<dbReference type="SUPFAM" id="SSF90112">
    <property type="entry name" value="Neurotransmitter-gated ion-channel transmembrane pore"/>
    <property type="match status" value="1"/>
</dbReference>
<evidence type="ECO:0000256" key="4">
    <source>
        <dbReference type="ARBA" id="ARBA00022475"/>
    </source>
</evidence>
<dbReference type="GO" id="GO:0005230">
    <property type="term" value="F:extracellular ligand-gated monoatomic ion channel activity"/>
    <property type="evidence" value="ECO:0007669"/>
    <property type="project" value="InterPro"/>
</dbReference>
<feature type="domain" description="Neurotransmitter-gated ion-channel ligand-binding" evidence="13">
    <location>
        <begin position="39"/>
        <end position="202"/>
    </location>
</feature>
<protein>
    <submittedName>
        <fullName evidence="15">Neur_chan_LBD domain-containing protein</fullName>
    </submittedName>
</protein>
<dbReference type="InterPro" id="IPR006201">
    <property type="entry name" value="Neur_channel"/>
</dbReference>
<evidence type="ECO:0000256" key="12">
    <source>
        <dbReference type="SAM" id="SignalP"/>
    </source>
</evidence>
<keyword evidence="10" id="KW-0407">Ion channel</keyword>
<feature type="transmembrane region" description="Helical" evidence="11">
    <location>
        <begin position="309"/>
        <end position="330"/>
    </location>
</feature>
<feature type="transmembrane region" description="Helical" evidence="11">
    <location>
        <begin position="392"/>
        <end position="410"/>
    </location>
</feature>